<evidence type="ECO:0000313" key="1">
    <source>
        <dbReference type="EMBL" id="GBN29910.1"/>
    </source>
</evidence>
<protein>
    <recommendedName>
        <fullName evidence="3">PiggyBac transposable element-derived protein domain-containing protein</fullName>
    </recommendedName>
</protein>
<keyword evidence="2" id="KW-1185">Reference proteome</keyword>
<proteinExistence type="predicted"/>
<dbReference type="Proteomes" id="UP000499080">
    <property type="component" value="Unassembled WGS sequence"/>
</dbReference>
<dbReference type="EMBL" id="BGPR01007839">
    <property type="protein sequence ID" value="GBN29910.1"/>
    <property type="molecule type" value="Genomic_DNA"/>
</dbReference>
<organism evidence="1 2">
    <name type="scientific">Araneus ventricosus</name>
    <name type="common">Orbweaver spider</name>
    <name type="synonym">Epeira ventricosa</name>
    <dbReference type="NCBI Taxonomy" id="182803"/>
    <lineage>
        <taxon>Eukaryota</taxon>
        <taxon>Metazoa</taxon>
        <taxon>Ecdysozoa</taxon>
        <taxon>Arthropoda</taxon>
        <taxon>Chelicerata</taxon>
        <taxon>Arachnida</taxon>
        <taxon>Araneae</taxon>
        <taxon>Araneomorphae</taxon>
        <taxon>Entelegynae</taxon>
        <taxon>Araneoidea</taxon>
        <taxon>Araneidae</taxon>
        <taxon>Araneus</taxon>
    </lineage>
</organism>
<evidence type="ECO:0000313" key="2">
    <source>
        <dbReference type="Proteomes" id="UP000499080"/>
    </source>
</evidence>
<comment type="caution">
    <text evidence="1">The sequence shown here is derived from an EMBL/GenBank/DDBJ whole genome shotgun (WGS) entry which is preliminary data.</text>
</comment>
<sequence length="86" mass="10143">MILVSSLHNDKAIDPESREQRKPDMVIFYNFPKDGFETEDEMCITYNIHYLNRSLNRWQTVKFTMLNMSGISSQVIFLGNQQESLH</sequence>
<reference evidence="1 2" key="1">
    <citation type="journal article" date="2019" name="Sci. Rep.">
        <title>Orb-weaving spider Araneus ventricosus genome elucidates the spidroin gene catalogue.</title>
        <authorList>
            <person name="Kono N."/>
            <person name="Nakamura H."/>
            <person name="Ohtoshi R."/>
            <person name="Moran D.A.P."/>
            <person name="Shinohara A."/>
            <person name="Yoshida Y."/>
            <person name="Fujiwara M."/>
            <person name="Mori M."/>
            <person name="Tomita M."/>
            <person name="Arakawa K."/>
        </authorList>
    </citation>
    <scope>NUCLEOTIDE SEQUENCE [LARGE SCALE GENOMIC DNA]</scope>
</reference>
<dbReference type="AlphaFoldDB" id="A0A4Y2MU60"/>
<evidence type="ECO:0008006" key="3">
    <source>
        <dbReference type="Google" id="ProtNLM"/>
    </source>
</evidence>
<gene>
    <name evidence="1" type="ORF">AVEN_253447_1</name>
</gene>
<accession>A0A4Y2MU60</accession>
<name>A0A4Y2MU60_ARAVE</name>
<dbReference type="OrthoDB" id="6077919at2759"/>